<dbReference type="InterPro" id="IPR009057">
    <property type="entry name" value="Homeodomain-like_sf"/>
</dbReference>
<dbReference type="KEGG" id="bdr:105223640"/>
<dbReference type="SMART" id="SM00389">
    <property type="entry name" value="HOX"/>
    <property type="match status" value="1"/>
</dbReference>
<evidence type="ECO:0000313" key="9">
    <source>
        <dbReference type="Proteomes" id="UP001652620"/>
    </source>
</evidence>
<evidence type="ECO:0000259" key="8">
    <source>
        <dbReference type="PROSITE" id="PS50071"/>
    </source>
</evidence>
<proteinExistence type="predicted"/>
<evidence type="ECO:0000256" key="5">
    <source>
        <dbReference type="PROSITE-ProRule" id="PRU00108"/>
    </source>
</evidence>
<evidence type="ECO:0000256" key="1">
    <source>
        <dbReference type="ARBA" id="ARBA00004123"/>
    </source>
</evidence>
<feature type="compositionally biased region" description="Polar residues" evidence="7">
    <location>
        <begin position="261"/>
        <end position="287"/>
    </location>
</feature>
<keyword evidence="9" id="KW-1185">Reference proteome</keyword>
<dbReference type="GeneID" id="105223640"/>
<feature type="compositionally biased region" description="Low complexity" evidence="7">
    <location>
        <begin position="121"/>
        <end position="132"/>
    </location>
</feature>
<evidence type="ECO:0000256" key="3">
    <source>
        <dbReference type="ARBA" id="ARBA00023155"/>
    </source>
</evidence>
<accession>A0A6I9VA29</accession>
<dbReference type="PROSITE" id="PS50071">
    <property type="entry name" value="HOMEOBOX_2"/>
    <property type="match status" value="1"/>
</dbReference>
<keyword evidence="2 5" id="KW-0238">DNA-binding</keyword>
<dbReference type="CDD" id="cd00086">
    <property type="entry name" value="homeodomain"/>
    <property type="match status" value="1"/>
</dbReference>
<dbReference type="PRINTS" id="PR00031">
    <property type="entry name" value="HTHREPRESSR"/>
</dbReference>
<dbReference type="PANTHER" id="PTHR46385:SF4">
    <property type="entry name" value="PAIRED MESODERM HOMEOBOX PROTEIN 2-LIKE ISOFORM X1"/>
    <property type="match status" value="1"/>
</dbReference>
<dbReference type="GO" id="GO:0000981">
    <property type="term" value="F:DNA-binding transcription factor activity, RNA polymerase II-specific"/>
    <property type="evidence" value="ECO:0007669"/>
    <property type="project" value="InterPro"/>
</dbReference>
<keyword evidence="4 5" id="KW-0539">Nucleus</keyword>
<feature type="region of interest" description="Disordered" evidence="7">
    <location>
        <begin position="209"/>
        <end position="247"/>
    </location>
</feature>
<dbReference type="PANTHER" id="PTHR46385">
    <property type="entry name" value="PAIRED MESODERM HOMEOBOX PROTEIN 1-RELATED"/>
    <property type="match status" value="1"/>
</dbReference>
<organism evidence="9 10">
    <name type="scientific">Bactrocera dorsalis</name>
    <name type="common">Oriental fruit fly</name>
    <name type="synonym">Dacus dorsalis</name>
    <dbReference type="NCBI Taxonomy" id="27457"/>
    <lineage>
        <taxon>Eukaryota</taxon>
        <taxon>Metazoa</taxon>
        <taxon>Ecdysozoa</taxon>
        <taxon>Arthropoda</taxon>
        <taxon>Hexapoda</taxon>
        <taxon>Insecta</taxon>
        <taxon>Pterygota</taxon>
        <taxon>Neoptera</taxon>
        <taxon>Endopterygota</taxon>
        <taxon>Diptera</taxon>
        <taxon>Brachycera</taxon>
        <taxon>Muscomorpha</taxon>
        <taxon>Tephritoidea</taxon>
        <taxon>Tephritidae</taxon>
        <taxon>Bactrocera</taxon>
        <taxon>Bactrocera</taxon>
    </lineage>
</organism>
<dbReference type="GO" id="GO:0005634">
    <property type="term" value="C:nucleus"/>
    <property type="evidence" value="ECO:0007669"/>
    <property type="project" value="UniProtKB-SubCell"/>
</dbReference>
<dbReference type="Pfam" id="PF00046">
    <property type="entry name" value="Homeodomain"/>
    <property type="match status" value="1"/>
</dbReference>
<dbReference type="InParanoid" id="A0A6I9VA29"/>
<evidence type="ECO:0000256" key="4">
    <source>
        <dbReference type="ARBA" id="ARBA00023242"/>
    </source>
</evidence>
<dbReference type="InterPro" id="IPR000047">
    <property type="entry name" value="HTH_motif"/>
</dbReference>
<evidence type="ECO:0000256" key="6">
    <source>
        <dbReference type="RuleBase" id="RU000682"/>
    </source>
</evidence>
<feature type="domain" description="Homeobox" evidence="8">
    <location>
        <begin position="305"/>
        <end position="365"/>
    </location>
</feature>
<feature type="region of interest" description="Disordered" evidence="7">
    <location>
        <begin position="115"/>
        <end position="158"/>
    </location>
</feature>
<dbReference type="OrthoDB" id="6159439at2759"/>
<sequence length="504" mass="54802">MAVMLNYHEPQHLQQPQAMPQLSGSIANADNFYYPQMVNVPTLTLHNANNGGGRAVTAASALLASASSMASTSSLDHLHSLTQHNAFAAHNCNNSNNTNNNCNANTINMSSAAGDGTAYRQQQHPHQQQQQQQHHHNHHPTQQPQTDRIAVSGNGNTVGCRNSCSPDELTKIEDNYPLHVVGSKHSENVKRFSVNNLLELANDCRISGKLHHQHQQQQQQQENLDGTQINDLDDSFRSSNDDYPDASNLMELTHTVPVQRQNSQHHLPNSHTSHMLHQHSEQQQMHTQHAPPPPITSAQQQQHSRKPRRNRTTFTSGQLTALEKVFERTHYPDAFVREELANKVGLSEARVQVWFQNRRAKFRRNERSSTCGRSILASTPQPVPPITVTHKFDKAIAGSGSAGGFFHQQMDHAAAAAAAYTLSFPTLGMYSTAAVAAAAAKNYANSYNAFGSGPAVGATVDGLTGAGGGGGGGCGFFGSSNYCAPATGYQHSYATLRYKGAQGF</sequence>
<name>A0A6I9VA29_BACDO</name>
<dbReference type="RefSeq" id="XP_011199703.3">
    <property type="nucleotide sequence ID" value="XM_011201401.3"/>
</dbReference>
<evidence type="ECO:0000256" key="2">
    <source>
        <dbReference type="ARBA" id="ARBA00023125"/>
    </source>
</evidence>
<evidence type="ECO:0000313" key="10">
    <source>
        <dbReference type="RefSeq" id="XP_011199703.3"/>
    </source>
</evidence>
<dbReference type="PROSITE" id="PS00027">
    <property type="entry name" value="HOMEOBOX_1"/>
    <property type="match status" value="1"/>
</dbReference>
<dbReference type="Proteomes" id="UP001652620">
    <property type="component" value="Chromosome 4"/>
</dbReference>
<evidence type="ECO:0000256" key="7">
    <source>
        <dbReference type="SAM" id="MobiDB-lite"/>
    </source>
</evidence>
<keyword evidence="3 5" id="KW-0371">Homeobox</keyword>
<gene>
    <name evidence="10" type="primary">LOC105223640</name>
</gene>
<comment type="subcellular location">
    <subcellularLocation>
        <location evidence="1 5 6">Nucleus</location>
    </subcellularLocation>
</comment>
<dbReference type="AlphaFoldDB" id="A0A6I9VA29"/>
<protein>
    <submittedName>
        <fullName evidence="10">Pituitary homeobox homolog Ptx1</fullName>
    </submittedName>
</protein>
<feature type="DNA-binding region" description="Homeobox" evidence="5">
    <location>
        <begin position="307"/>
        <end position="366"/>
    </location>
</feature>
<reference evidence="10" key="1">
    <citation type="submission" date="2025-08" db="UniProtKB">
        <authorList>
            <consortium name="RefSeq"/>
        </authorList>
    </citation>
    <scope>IDENTIFICATION</scope>
    <source>
        <tissue evidence="10">Adult</tissue>
    </source>
</reference>
<dbReference type="GO" id="GO:0003677">
    <property type="term" value="F:DNA binding"/>
    <property type="evidence" value="ECO:0007669"/>
    <property type="project" value="UniProtKB-UniRule"/>
</dbReference>
<dbReference type="InterPro" id="IPR001356">
    <property type="entry name" value="HD"/>
</dbReference>
<dbReference type="SUPFAM" id="SSF46689">
    <property type="entry name" value="Homeodomain-like"/>
    <property type="match status" value="1"/>
</dbReference>
<dbReference type="Gene3D" id="1.10.10.60">
    <property type="entry name" value="Homeodomain-like"/>
    <property type="match status" value="1"/>
</dbReference>
<dbReference type="InterPro" id="IPR017970">
    <property type="entry name" value="Homeobox_CS"/>
</dbReference>
<feature type="region of interest" description="Disordered" evidence="7">
    <location>
        <begin position="261"/>
        <end position="312"/>
    </location>
</feature>
<dbReference type="InterPro" id="IPR043378">
    <property type="entry name" value="PRRX1/2"/>
</dbReference>